<protein>
    <submittedName>
        <fullName evidence="13">HsLim15</fullName>
    </submittedName>
</protein>
<dbReference type="GO" id="GO:0000150">
    <property type="term" value="F:DNA strand exchange activity"/>
    <property type="evidence" value="ECO:0007669"/>
    <property type="project" value="InterPro"/>
</dbReference>
<evidence type="ECO:0000256" key="2">
    <source>
        <dbReference type="ARBA" id="ARBA00008897"/>
    </source>
</evidence>
<evidence type="ECO:0000259" key="11">
    <source>
        <dbReference type="PROSITE" id="PS50162"/>
    </source>
</evidence>
<evidence type="ECO:0000256" key="6">
    <source>
        <dbReference type="ARBA" id="ARBA00023242"/>
    </source>
</evidence>
<dbReference type="Proteomes" id="UP000053815">
    <property type="component" value="Unassembled WGS sequence"/>
</dbReference>
<dbReference type="GO" id="GO:0070192">
    <property type="term" value="P:chromosome organization involved in meiotic cell cycle"/>
    <property type="evidence" value="ECO:0007669"/>
    <property type="project" value="TreeGrafter"/>
</dbReference>
<sequence length="371" mass="40429">MPSKREPSVVPSTSGSINDDDDAVNTQQEIDQEQALFYTEVDELQMHGIGVADITKLKTAGVCTVRGVQMMTKKALLKIKGLSETKVDKIKEAAVKSQGPGFVTAKEIAVQREKVVKISTGSKQLDVLLGGGIQTMSLTEVFGEYRTGKTQLAHTLCVQVQLPEADGGANGKAAYIDTEGTFRPDRIVSIADRFGVDPEIVLDNIVVARAWNSDQQMDLISELAAHFAEQKGVYRLLVIDSIISLFRCDYSGRGELADRQQKLNQMLSRLTKISEEYNIAVFLTNQVSSDPGGGMTFVADPKKPVGGHVLHDKALMLHLMLPIQAHASSTRVYLRKGRGEERVAKLFDSPDMPESEASYAISSGGIIDISF</sequence>
<evidence type="ECO:0000256" key="7">
    <source>
        <dbReference type="ARBA" id="ARBA00023254"/>
    </source>
</evidence>
<organism evidence="13">
    <name type="scientific">Mucor ambiguus</name>
    <dbReference type="NCBI Taxonomy" id="91626"/>
    <lineage>
        <taxon>Eukaryota</taxon>
        <taxon>Fungi</taxon>
        <taxon>Fungi incertae sedis</taxon>
        <taxon>Mucoromycota</taxon>
        <taxon>Mucoromycotina</taxon>
        <taxon>Mucoromycetes</taxon>
        <taxon>Mucorales</taxon>
        <taxon>Mucorineae</taxon>
        <taxon>Mucoraceae</taxon>
        <taxon>Mucor</taxon>
    </lineage>
</organism>
<keyword evidence="14" id="KW-1185">Reference proteome</keyword>
<dbReference type="Pfam" id="PF08423">
    <property type="entry name" value="Rad51"/>
    <property type="match status" value="1"/>
</dbReference>
<evidence type="ECO:0000256" key="5">
    <source>
        <dbReference type="ARBA" id="ARBA00023125"/>
    </source>
</evidence>
<evidence type="ECO:0000256" key="1">
    <source>
        <dbReference type="ARBA" id="ARBA00004123"/>
    </source>
</evidence>
<dbReference type="InterPro" id="IPR013632">
    <property type="entry name" value="Rad51_C"/>
</dbReference>
<evidence type="ECO:0000256" key="9">
    <source>
        <dbReference type="RuleBase" id="RU003422"/>
    </source>
</evidence>
<keyword evidence="6" id="KW-0539">Nucleus</keyword>
<dbReference type="PROSITE" id="PS50163">
    <property type="entry name" value="RECA_3"/>
    <property type="match status" value="1"/>
</dbReference>
<dbReference type="GO" id="GO:0000794">
    <property type="term" value="C:condensed nuclear chromosome"/>
    <property type="evidence" value="ECO:0007669"/>
    <property type="project" value="TreeGrafter"/>
</dbReference>
<dbReference type="GO" id="GO:0003697">
    <property type="term" value="F:single-stranded DNA binding"/>
    <property type="evidence" value="ECO:0007669"/>
    <property type="project" value="TreeGrafter"/>
</dbReference>
<accession>A0A0C9M2R7</accession>
<dbReference type="GO" id="GO:0000709">
    <property type="term" value="P:meiotic joint molecule formation"/>
    <property type="evidence" value="ECO:0007669"/>
    <property type="project" value="UniProtKB-ARBA"/>
</dbReference>
<evidence type="ECO:0000256" key="8">
    <source>
        <dbReference type="ARBA" id="ARBA00023306"/>
    </source>
</evidence>
<comment type="similarity">
    <text evidence="2">Belongs to the RecA family. DMC1 subfamily.</text>
</comment>
<comment type="subcellular location">
    <subcellularLocation>
        <location evidence="1">Nucleus</location>
    </subcellularLocation>
</comment>
<dbReference type="InterPro" id="IPR020588">
    <property type="entry name" value="RecA_ATP-bd"/>
</dbReference>
<feature type="domain" description="RecA family profile 1" evidence="11">
    <location>
        <begin position="114"/>
        <end position="287"/>
    </location>
</feature>
<dbReference type="STRING" id="91626.A0A0C9M2R7"/>
<dbReference type="SUPFAM" id="SSF52540">
    <property type="entry name" value="P-loop containing nucleoside triphosphate hydrolases"/>
    <property type="match status" value="1"/>
</dbReference>
<evidence type="ECO:0000259" key="12">
    <source>
        <dbReference type="PROSITE" id="PS50163"/>
    </source>
</evidence>
<evidence type="ECO:0000256" key="10">
    <source>
        <dbReference type="SAM" id="MobiDB-lite"/>
    </source>
</evidence>
<dbReference type="GO" id="GO:0006312">
    <property type="term" value="P:mitotic recombination"/>
    <property type="evidence" value="ECO:0007669"/>
    <property type="project" value="TreeGrafter"/>
</dbReference>
<proteinExistence type="inferred from homology"/>
<dbReference type="InterPro" id="IPR020587">
    <property type="entry name" value="RecA_monomer-monomer_interface"/>
</dbReference>
<dbReference type="EMBL" id="DF836323">
    <property type="protein sequence ID" value="GAN03111.1"/>
    <property type="molecule type" value="Genomic_DNA"/>
</dbReference>
<gene>
    <name evidence="13" type="ORF">MAM1_0034c02562</name>
</gene>
<dbReference type="SUPFAM" id="SSF47794">
    <property type="entry name" value="Rad51 N-terminal domain-like"/>
    <property type="match status" value="1"/>
</dbReference>
<dbReference type="Gene3D" id="3.40.50.300">
    <property type="entry name" value="P-loop containing nucleotide triphosphate hydrolases"/>
    <property type="match status" value="1"/>
</dbReference>
<feature type="domain" description="RecA family profile 2" evidence="12">
    <location>
        <begin position="325"/>
        <end position="366"/>
    </location>
</feature>
<dbReference type="PANTHER" id="PTHR22942:SF30">
    <property type="entry name" value="MEIOTIC RECOMBINATION PROTEIN DMC1_LIM15 HOMOLOG"/>
    <property type="match status" value="1"/>
</dbReference>
<dbReference type="OrthoDB" id="10251254at2759"/>
<dbReference type="InterPro" id="IPR016467">
    <property type="entry name" value="DNA_recomb/repair_RecA-like"/>
</dbReference>
<keyword evidence="3 9" id="KW-0547">Nucleotide-binding</keyword>
<dbReference type="GO" id="GO:0003690">
    <property type="term" value="F:double-stranded DNA binding"/>
    <property type="evidence" value="ECO:0007669"/>
    <property type="project" value="TreeGrafter"/>
</dbReference>
<feature type="region of interest" description="Disordered" evidence="10">
    <location>
        <begin position="1"/>
        <end position="22"/>
    </location>
</feature>
<dbReference type="PANTHER" id="PTHR22942">
    <property type="entry name" value="RECA/RAD51/RADA DNA STRAND-PAIRING FAMILY MEMBER"/>
    <property type="match status" value="1"/>
</dbReference>
<keyword evidence="8" id="KW-0131">Cell cycle</keyword>
<dbReference type="FunFam" id="1.10.150.20:FF:000032">
    <property type="entry name" value="meiotic recombination protein DMC1/LIM15 homolog"/>
    <property type="match status" value="1"/>
</dbReference>
<dbReference type="SMART" id="SM00382">
    <property type="entry name" value="AAA"/>
    <property type="match status" value="1"/>
</dbReference>
<evidence type="ECO:0000313" key="14">
    <source>
        <dbReference type="Proteomes" id="UP000053815"/>
    </source>
</evidence>
<dbReference type="InterPro" id="IPR027417">
    <property type="entry name" value="P-loop_NTPase"/>
</dbReference>
<evidence type="ECO:0000256" key="4">
    <source>
        <dbReference type="ARBA" id="ARBA00022840"/>
    </source>
</evidence>
<dbReference type="Pfam" id="PF14520">
    <property type="entry name" value="HHH_5"/>
    <property type="match status" value="1"/>
</dbReference>
<dbReference type="InterPro" id="IPR011940">
    <property type="entry name" value="Dmc1"/>
</dbReference>
<reference evidence="13" key="1">
    <citation type="submission" date="2014-09" db="EMBL/GenBank/DDBJ databases">
        <title>Draft genome sequence of an oleaginous Mucoromycotina fungus Mucor ambiguus NBRC6742.</title>
        <authorList>
            <person name="Takeda I."/>
            <person name="Yamane N."/>
            <person name="Morita T."/>
            <person name="Tamano K."/>
            <person name="Machida M."/>
            <person name="Baker S."/>
            <person name="Koike H."/>
        </authorList>
    </citation>
    <scope>NUCLEOTIDE SEQUENCE</scope>
    <source>
        <strain evidence="13">NBRC 6742</strain>
    </source>
</reference>
<evidence type="ECO:0000313" key="13">
    <source>
        <dbReference type="EMBL" id="GAN03111.1"/>
    </source>
</evidence>
<dbReference type="Gene3D" id="1.10.150.20">
    <property type="entry name" value="5' to 3' exonuclease, C-terminal subdomain"/>
    <property type="match status" value="1"/>
</dbReference>
<dbReference type="NCBIfam" id="NF003301">
    <property type="entry name" value="PRK04301.1"/>
    <property type="match status" value="1"/>
</dbReference>
<dbReference type="FunFam" id="3.40.50.300:FF:000239">
    <property type="entry name" value="Meiotic recombination protein DMC1"/>
    <property type="match status" value="1"/>
</dbReference>
<keyword evidence="4 9" id="KW-0067">ATP-binding</keyword>
<dbReference type="GO" id="GO:0000730">
    <property type="term" value="P:DNA recombinase assembly"/>
    <property type="evidence" value="ECO:0007669"/>
    <property type="project" value="TreeGrafter"/>
</dbReference>
<evidence type="ECO:0000256" key="3">
    <source>
        <dbReference type="ARBA" id="ARBA00022741"/>
    </source>
</evidence>
<dbReference type="AlphaFoldDB" id="A0A0C9M2R7"/>
<dbReference type="GO" id="GO:0042148">
    <property type="term" value="P:DNA strand invasion"/>
    <property type="evidence" value="ECO:0007669"/>
    <property type="project" value="TreeGrafter"/>
</dbReference>
<name>A0A0C9M2R7_9FUNG</name>
<dbReference type="PROSITE" id="PS50162">
    <property type="entry name" value="RECA_2"/>
    <property type="match status" value="1"/>
</dbReference>
<keyword evidence="5" id="KW-0238">DNA-binding</keyword>
<dbReference type="InterPro" id="IPR003593">
    <property type="entry name" value="AAA+_ATPase"/>
</dbReference>
<dbReference type="PIRSF" id="PIRSF005856">
    <property type="entry name" value="Rad51"/>
    <property type="match status" value="1"/>
</dbReference>
<dbReference type="CDD" id="cd19514">
    <property type="entry name" value="DMC1"/>
    <property type="match status" value="1"/>
</dbReference>
<keyword evidence="7" id="KW-0469">Meiosis</keyword>
<dbReference type="GO" id="GO:0140664">
    <property type="term" value="F:ATP-dependent DNA damage sensor activity"/>
    <property type="evidence" value="ECO:0007669"/>
    <property type="project" value="InterPro"/>
</dbReference>
<dbReference type="NCBIfam" id="TIGR02238">
    <property type="entry name" value="recomb_DMC1"/>
    <property type="match status" value="1"/>
</dbReference>
<dbReference type="InterPro" id="IPR010995">
    <property type="entry name" value="DNA_repair_Rad51/TF_NusA_a-hlx"/>
</dbReference>
<dbReference type="GO" id="GO:0005524">
    <property type="term" value="F:ATP binding"/>
    <property type="evidence" value="ECO:0007669"/>
    <property type="project" value="UniProtKB-KW"/>
</dbReference>